<dbReference type="AlphaFoldDB" id="A0A6I8T6Y8"/>
<evidence type="ECO:0000256" key="1">
    <source>
        <dbReference type="SAM" id="MobiDB-lite"/>
    </source>
</evidence>
<feature type="region of interest" description="Disordered" evidence="1">
    <location>
        <begin position="292"/>
        <end position="450"/>
    </location>
</feature>
<feature type="compositionally biased region" description="Low complexity" evidence="1">
    <location>
        <begin position="39"/>
        <end position="55"/>
    </location>
</feature>
<keyword evidence="3" id="KW-1185">Reference proteome</keyword>
<feature type="compositionally biased region" description="Low complexity" evidence="1">
    <location>
        <begin position="379"/>
        <end position="412"/>
    </location>
</feature>
<evidence type="ECO:0000313" key="2">
    <source>
        <dbReference type="EnsemblMetazoa" id="AAEL002761-PZ"/>
    </source>
</evidence>
<feature type="compositionally biased region" description="Low complexity" evidence="1">
    <location>
        <begin position="113"/>
        <end position="127"/>
    </location>
</feature>
<dbReference type="EnsemblMetazoa" id="AAEL002761-RZ">
    <property type="protein sequence ID" value="AAEL002761-PZ"/>
    <property type="gene ID" value="AAEL002761"/>
</dbReference>
<evidence type="ECO:0000313" key="3">
    <source>
        <dbReference type="Proteomes" id="UP000008820"/>
    </source>
</evidence>
<accession>A0A6I8T6Y8</accession>
<sequence length="561" mass="59998">MIGVISYGNRKRGSSCFNSKPRGNNGGKRAKKTRHSRQHASAVAAANRRGNNSAGHESALALINCGQELTAKKSRAKTVAKKKRHRTAKPASSRRSSVSVTGAVCKKQEQVRSTSSASLADGGAASTMCENNPVPSGGSGRKRGHQHHPRFSGSRKSNVPAEDVIAALRGAFDCGGTITTTSTGGGGSLSSSSSSSSLLIGNSIVNTDIIIGNDENANPQQNVTVKAGVEAEEEKQMILMAIDAADDGGVDSVDDDDVVNNNSHNLGQDLNPEVELYQDISNNILEDDERLTEQSDELINQQQSKSSNSNCNSLVSSDISNSTASNVIVIDDDEDDDGRGSTASGEPLEITKLEEVPSGQELVKQISKKLKRSKKSPSSDDSSTASATRKKSSTGSKKSSKNSDGSSSTSNGKQRKKIRASTGDISKLERALGDGAPCEDGTAADENDPDAAEWAKLRCTSERTEVIAEREHRRQKRCADYPGLAFGRSIFSSDTMMKFNIIRNELHNIMKTQLKRAEYEGGLLFHIACNASCLWGNHRQTDTSSLTKYFFLQLDLQIAVV</sequence>
<feature type="compositionally biased region" description="Basic residues" evidence="1">
    <location>
        <begin position="28"/>
        <end position="38"/>
    </location>
</feature>
<protein>
    <submittedName>
        <fullName evidence="2">Uncharacterized protein</fullName>
    </submittedName>
</protein>
<feature type="compositionally biased region" description="Low complexity" evidence="1">
    <location>
        <begin position="300"/>
        <end position="317"/>
    </location>
</feature>
<feature type="compositionally biased region" description="Acidic residues" evidence="1">
    <location>
        <begin position="249"/>
        <end position="258"/>
    </location>
</feature>
<gene>
    <name evidence="2" type="primary">5575995</name>
</gene>
<dbReference type="OrthoDB" id="128924at2759"/>
<feature type="region of interest" description="Disordered" evidence="1">
    <location>
        <begin position="249"/>
        <end position="269"/>
    </location>
</feature>
<feature type="region of interest" description="Disordered" evidence="1">
    <location>
        <begin position="1"/>
        <end position="55"/>
    </location>
</feature>
<feature type="compositionally biased region" description="Basic residues" evidence="1">
    <location>
        <begin position="366"/>
        <end position="375"/>
    </location>
</feature>
<proteinExistence type="predicted"/>
<reference evidence="2 3" key="1">
    <citation type="submission" date="2017-06" db="EMBL/GenBank/DDBJ databases">
        <title>Aedes aegypti genome working group (AGWG) sequencing and assembly.</title>
        <authorList>
            <consortium name="Aedes aegypti Genome Working Group (AGWG)"/>
            <person name="Matthews B.J."/>
        </authorList>
    </citation>
    <scope>NUCLEOTIDE SEQUENCE [LARGE SCALE GENOMIC DNA]</scope>
    <source>
        <strain evidence="2 3">LVP_AGWG</strain>
    </source>
</reference>
<reference evidence="2" key="2">
    <citation type="submission" date="2020-05" db="UniProtKB">
        <authorList>
            <consortium name="EnsemblMetazoa"/>
        </authorList>
    </citation>
    <scope>IDENTIFICATION</scope>
    <source>
        <strain evidence="2">LVP_AGWG</strain>
    </source>
</reference>
<organism evidence="2 3">
    <name type="scientific">Aedes aegypti</name>
    <name type="common">Yellowfever mosquito</name>
    <name type="synonym">Culex aegypti</name>
    <dbReference type="NCBI Taxonomy" id="7159"/>
    <lineage>
        <taxon>Eukaryota</taxon>
        <taxon>Metazoa</taxon>
        <taxon>Ecdysozoa</taxon>
        <taxon>Arthropoda</taxon>
        <taxon>Hexapoda</taxon>
        <taxon>Insecta</taxon>
        <taxon>Pterygota</taxon>
        <taxon>Neoptera</taxon>
        <taxon>Endopterygota</taxon>
        <taxon>Diptera</taxon>
        <taxon>Nematocera</taxon>
        <taxon>Culicoidea</taxon>
        <taxon>Culicidae</taxon>
        <taxon>Culicinae</taxon>
        <taxon>Aedini</taxon>
        <taxon>Aedes</taxon>
        <taxon>Stegomyia</taxon>
    </lineage>
</organism>
<feature type="region of interest" description="Disordered" evidence="1">
    <location>
        <begin position="72"/>
        <end position="159"/>
    </location>
</feature>
<name>A0A6I8T6Y8_AEDAE</name>
<feature type="compositionally biased region" description="Basic residues" evidence="1">
    <location>
        <begin position="72"/>
        <end position="88"/>
    </location>
</feature>
<dbReference type="Proteomes" id="UP000008820">
    <property type="component" value="Chromosome 3"/>
</dbReference>
<feature type="compositionally biased region" description="Basic residues" evidence="1">
    <location>
        <begin position="140"/>
        <end position="150"/>
    </location>
</feature>